<evidence type="ECO:0000313" key="1">
    <source>
        <dbReference type="EMBL" id="KAB1440138.1"/>
    </source>
</evidence>
<keyword evidence="2" id="KW-1185">Reference proteome</keyword>
<dbReference type="Proteomes" id="UP000461768">
    <property type="component" value="Unassembled WGS sequence"/>
</dbReference>
<dbReference type="AlphaFoldDB" id="A0A7V7QN92"/>
<dbReference type="OrthoDB" id="1768345at2"/>
<evidence type="ECO:0000313" key="2">
    <source>
        <dbReference type="Proteomes" id="UP000461768"/>
    </source>
</evidence>
<dbReference type="EMBL" id="WAGX01000004">
    <property type="protein sequence ID" value="KAB1440138.1"/>
    <property type="molecule type" value="Genomic_DNA"/>
</dbReference>
<gene>
    <name evidence="1" type="ORF">F7O84_07110</name>
</gene>
<name>A0A7V7QN92_9FIRM</name>
<accession>A0A7V7QN92</accession>
<organism evidence="1 2">
    <name type="scientific">Candidatus Galacturonatibacter soehngenii</name>
    <dbReference type="NCBI Taxonomy" id="2307010"/>
    <lineage>
        <taxon>Bacteria</taxon>
        <taxon>Bacillati</taxon>
        <taxon>Bacillota</taxon>
        <taxon>Clostridia</taxon>
        <taxon>Lachnospirales</taxon>
        <taxon>Lachnospiraceae</taxon>
        <taxon>Candidatus Galacturonatibacter</taxon>
    </lineage>
</organism>
<comment type="caution">
    <text evidence="1">The sequence shown here is derived from an EMBL/GenBank/DDBJ whole genome shotgun (WGS) entry which is preliminary data.</text>
</comment>
<proteinExistence type="predicted"/>
<sequence length="96" mass="11528">MLEKEKFISLNFLKKETFTGSLKGMRYRLCKEVQDEKSLLKVTIWPEPYCFEVTNEEQKQSVVFEFSNEGKDMAVDWLNEQYETKKEVWDSVNPYK</sequence>
<reference evidence="1 2" key="1">
    <citation type="submission" date="2019-09" db="EMBL/GenBank/DDBJ databases">
        <authorList>
            <person name="Valk L.C."/>
        </authorList>
    </citation>
    <scope>NUCLEOTIDE SEQUENCE [LARGE SCALE GENOMIC DNA]</scope>
    <source>
        <strain evidence="1">GalUA</strain>
    </source>
</reference>
<reference evidence="1 2" key="2">
    <citation type="submission" date="2020-02" db="EMBL/GenBank/DDBJ databases">
        <title>Candidatus Galacturonibacter soehngenii shows hetero-acetogenic catabolism of galacturonic acid but lacks a canonical carbon monoxide dehydrogenase/acetyl-CoA synthase complex.</title>
        <authorList>
            <person name="Diender M."/>
            <person name="Stouten G.R."/>
            <person name="Petersen J.F."/>
            <person name="Nielsen P.H."/>
            <person name="Dueholm M.S."/>
            <person name="Pronk J.T."/>
            <person name="Van Loosdrecht M.C.M."/>
        </authorList>
    </citation>
    <scope>NUCLEOTIDE SEQUENCE [LARGE SCALE GENOMIC DNA]</scope>
    <source>
        <strain evidence="1">GalUA</strain>
    </source>
</reference>
<dbReference type="GO" id="GO:0016740">
    <property type="term" value="F:transferase activity"/>
    <property type="evidence" value="ECO:0007669"/>
    <property type="project" value="UniProtKB-KW"/>
</dbReference>
<dbReference type="RefSeq" id="WP_151143510.1">
    <property type="nucleotide sequence ID" value="NZ_WAGX01000004.1"/>
</dbReference>
<keyword evidence="1" id="KW-0808">Transferase</keyword>
<protein>
    <submittedName>
        <fullName evidence="1">GNAT family acetyltransferase</fullName>
    </submittedName>
</protein>